<dbReference type="OrthoDB" id="311350at2759"/>
<dbReference type="AlphaFoldDB" id="A0A8S1XA94"/>
<gene>
    <name evidence="1" type="ORF">POCTA_138.1.T1150063</name>
</gene>
<proteinExistence type="predicted"/>
<evidence type="ECO:0000313" key="1">
    <source>
        <dbReference type="EMBL" id="CAD8197763.1"/>
    </source>
</evidence>
<dbReference type="EMBL" id="CAJJDP010000115">
    <property type="protein sequence ID" value="CAD8197763.1"/>
    <property type="molecule type" value="Genomic_DNA"/>
</dbReference>
<name>A0A8S1XA94_PAROT</name>
<keyword evidence="2" id="KW-1185">Reference proteome</keyword>
<dbReference type="OMA" id="YYAEEQY"/>
<reference evidence="1" key="1">
    <citation type="submission" date="2021-01" db="EMBL/GenBank/DDBJ databases">
        <authorList>
            <consortium name="Genoscope - CEA"/>
            <person name="William W."/>
        </authorList>
    </citation>
    <scope>NUCLEOTIDE SEQUENCE</scope>
</reference>
<accession>A0A8S1XA94</accession>
<organism evidence="1 2">
    <name type="scientific">Paramecium octaurelia</name>
    <dbReference type="NCBI Taxonomy" id="43137"/>
    <lineage>
        <taxon>Eukaryota</taxon>
        <taxon>Sar</taxon>
        <taxon>Alveolata</taxon>
        <taxon>Ciliophora</taxon>
        <taxon>Intramacronucleata</taxon>
        <taxon>Oligohymenophorea</taxon>
        <taxon>Peniculida</taxon>
        <taxon>Parameciidae</taxon>
        <taxon>Paramecium</taxon>
    </lineage>
</organism>
<comment type="caution">
    <text evidence="1">The sequence shown here is derived from an EMBL/GenBank/DDBJ whole genome shotgun (WGS) entry which is preliminary data.</text>
</comment>
<dbReference type="Proteomes" id="UP000683925">
    <property type="component" value="Unassembled WGS sequence"/>
</dbReference>
<sequence>MNSTEIMNDYVIENLKCSFLNCRGQGELIPSNNNFLYFYQQQNPHVFRMGDLHQSDQINTQQTQIKFICQACSDIMMSQPIQPIEQIKNYIQLDDQQYDIFIEKDGRDTSNPPKKGKFTEQKQKCKKCLENEDKMQDFDQNLKNQLSRNNYDIDTKIKIARYYAEEQYKNDKKMFETLKQKLRQGNYQGKIEQLMILNKMKMIMQKYQ</sequence>
<evidence type="ECO:0000313" key="2">
    <source>
        <dbReference type="Proteomes" id="UP000683925"/>
    </source>
</evidence>
<protein>
    <submittedName>
        <fullName evidence="1">Uncharacterized protein</fullName>
    </submittedName>
</protein>